<reference evidence="1 2" key="1">
    <citation type="submission" date="2015-03" db="EMBL/GenBank/DDBJ databases">
        <authorList>
            <person name="Lepp D."/>
            <person name="Hassan Y.I."/>
            <person name="Li X.-Z."/>
            <person name="Zhou T."/>
        </authorList>
    </citation>
    <scope>NUCLEOTIDE SEQUENCE [LARGE SCALE GENOMIC DNA]</scope>
    <source>
        <strain evidence="1 2">E84</strain>
    </source>
</reference>
<dbReference type="Proteomes" id="UP000033411">
    <property type="component" value="Unassembled WGS sequence"/>
</dbReference>
<evidence type="ECO:0000313" key="1">
    <source>
        <dbReference type="EMBL" id="KKC39517.1"/>
    </source>
</evidence>
<name>A0A0F5QEU3_9HYPH</name>
<accession>A0A0F5QEU3</accession>
<dbReference type="PATRIC" id="fig|1293439.3.peg.523"/>
<organism evidence="1 2">
    <name type="scientific">Devosia epidermidihirudinis</name>
    <dbReference type="NCBI Taxonomy" id="1293439"/>
    <lineage>
        <taxon>Bacteria</taxon>
        <taxon>Pseudomonadati</taxon>
        <taxon>Pseudomonadota</taxon>
        <taxon>Alphaproteobacteria</taxon>
        <taxon>Hyphomicrobiales</taxon>
        <taxon>Devosiaceae</taxon>
        <taxon>Devosia</taxon>
    </lineage>
</organism>
<dbReference type="AlphaFoldDB" id="A0A0F5QEU3"/>
<evidence type="ECO:0000313" key="2">
    <source>
        <dbReference type="Proteomes" id="UP000033411"/>
    </source>
</evidence>
<proteinExistence type="predicted"/>
<dbReference type="EMBL" id="LANJ01000011">
    <property type="protein sequence ID" value="KKC39517.1"/>
    <property type="molecule type" value="Genomic_DNA"/>
</dbReference>
<protein>
    <submittedName>
        <fullName evidence="1">Uncharacterized protein</fullName>
    </submittedName>
</protein>
<gene>
    <name evidence="1" type="ORF">WH87_04810</name>
</gene>
<sequence>MSDLVSKLTNLELEAHDLLRMAQLTQDKHEEMFIGPDDRGRMIATTHDHETMEFACRNVAKRAEILLVCVAALVAEVESGRGLIVPPTAKAA</sequence>
<keyword evidence="2" id="KW-1185">Reference proteome</keyword>
<dbReference type="RefSeq" id="WP_046138256.1">
    <property type="nucleotide sequence ID" value="NZ_LANJ01000011.1"/>
</dbReference>
<comment type="caution">
    <text evidence="1">The sequence shown here is derived from an EMBL/GenBank/DDBJ whole genome shotgun (WGS) entry which is preliminary data.</text>
</comment>
<dbReference type="STRING" id="1293439.WH87_04810"/>